<organism evidence="1 2">
    <name type="scientific">Trypanosoma rangeli SC58</name>
    <dbReference type="NCBI Taxonomy" id="429131"/>
    <lineage>
        <taxon>Eukaryota</taxon>
        <taxon>Discoba</taxon>
        <taxon>Euglenozoa</taxon>
        <taxon>Kinetoplastea</taxon>
        <taxon>Metakinetoplastina</taxon>
        <taxon>Trypanosomatida</taxon>
        <taxon>Trypanosomatidae</taxon>
        <taxon>Trypanosoma</taxon>
        <taxon>Herpetosoma</taxon>
    </lineage>
</organism>
<evidence type="ECO:0000313" key="2">
    <source>
        <dbReference type="Proteomes" id="UP000031737"/>
    </source>
</evidence>
<dbReference type="AlphaFoldDB" id="A0A061J5Y9"/>
<dbReference type="VEuPathDB" id="TriTrypDB:TRSC58_01412"/>
<gene>
    <name evidence="1" type="ORF">TRSC58_01412</name>
</gene>
<dbReference type="EMBL" id="AUPL01001412">
    <property type="protein sequence ID" value="ESL10848.1"/>
    <property type="molecule type" value="Genomic_DNA"/>
</dbReference>
<dbReference type="OrthoDB" id="272761at2759"/>
<evidence type="ECO:0000313" key="1">
    <source>
        <dbReference type="EMBL" id="ESL10848.1"/>
    </source>
</evidence>
<name>A0A061J5Y9_TRYRA</name>
<reference evidence="1 2" key="1">
    <citation type="submission" date="2013-07" db="EMBL/GenBank/DDBJ databases">
        <authorList>
            <person name="Stoco P.H."/>
            <person name="Wagner G."/>
            <person name="Gerber A."/>
            <person name="Zaha A."/>
            <person name="Thompson C."/>
            <person name="Bartholomeu D.C."/>
            <person name="Luckemeyer D.D."/>
            <person name="Bahia D."/>
            <person name="Loreto E."/>
            <person name="Prestes E.B."/>
            <person name="Lima F.M."/>
            <person name="Rodrigues-Luiz G."/>
            <person name="Vallejo G.A."/>
            <person name="Filho J.F."/>
            <person name="Monteiro K.M."/>
            <person name="Tyler K.M."/>
            <person name="de Almeida L.G."/>
            <person name="Ortiz M.F."/>
            <person name="Siervo M.A."/>
            <person name="de Moraes M.H."/>
            <person name="Cunha O.L."/>
            <person name="Mendonca-Neto R."/>
            <person name="Silva R."/>
            <person name="Teixeira S.M."/>
            <person name="Murta S.M."/>
            <person name="Sincero T.C."/>
            <person name="Mendes T.A."/>
            <person name="Urmenyi T.P."/>
            <person name="Silva V.G."/>
            <person name="da Rocha W.D."/>
            <person name="Andersson B."/>
            <person name="Romanha A.J."/>
            <person name="Steindel M."/>
            <person name="de Vasconcelos A.T."/>
            <person name="Grisard E.C."/>
        </authorList>
    </citation>
    <scope>NUCLEOTIDE SEQUENCE [LARGE SCALE GENOMIC DNA]</scope>
    <source>
        <strain evidence="1 2">SC58</strain>
    </source>
</reference>
<sequence>MDSQTCGDDVIDAPQFGWYQPRYLPRRDQPKSTFPPLSKIVVSEGLDGNVSDERALKRRAELGFAWERFRPITEVWHGPPINDKVPPAKDYERLLLDAPSGSQR</sequence>
<accession>A0A061J5Y9</accession>
<protein>
    <submittedName>
        <fullName evidence="1">Uncharacterized protein</fullName>
    </submittedName>
</protein>
<proteinExistence type="predicted"/>
<keyword evidence="2" id="KW-1185">Reference proteome</keyword>
<dbReference type="Proteomes" id="UP000031737">
    <property type="component" value="Unassembled WGS sequence"/>
</dbReference>
<comment type="caution">
    <text evidence="1">The sequence shown here is derived from an EMBL/GenBank/DDBJ whole genome shotgun (WGS) entry which is preliminary data.</text>
</comment>